<evidence type="ECO:0000256" key="4">
    <source>
        <dbReference type="ARBA" id="ARBA00023163"/>
    </source>
</evidence>
<evidence type="ECO:0000256" key="1">
    <source>
        <dbReference type="ARBA" id="ARBA00022741"/>
    </source>
</evidence>
<dbReference type="FunFam" id="3.40.50.300:FF:000006">
    <property type="entry name" value="DNA-binding transcriptional regulator NtrC"/>
    <property type="match status" value="1"/>
</dbReference>
<dbReference type="PROSITE" id="PS50112">
    <property type="entry name" value="PAS"/>
    <property type="match status" value="1"/>
</dbReference>
<dbReference type="GO" id="GO:0043565">
    <property type="term" value="F:sequence-specific DNA binding"/>
    <property type="evidence" value="ECO:0007669"/>
    <property type="project" value="InterPro"/>
</dbReference>
<dbReference type="InterPro" id="IPR000014">
    <property type="entry name" value="PAS"/>
</dbReference>
<dbReference type="PANTHER" id="PTHR32071">
    <property type="entry name" value="TRANSCRIPTIONAL REGULATORY PROTEIN"/>
    <property type="match status" value="1"/>
</dbReference>
<keyword evidence="1" id="KW-0547">Nucleotide-binding</keyword>
<dbReference type="Gene3D" id="1.10.10.60">
    <property type="entry name" value="Homeodomain-like"/>
    <property type="match status" value="1"/>
</dbReference>
<gene>
    <name evidence="7" type="ORF">BOW53_14240</name>
</gene>
<dbReference type="CDD" id="cd00009">
    <property type="entry name" value="AAA"/>
    <property type="match status" value="1"/>
</dbReference>
<dbReference type="InterPro" id="IPR002078">
    <property type="entry name" value="Sigma_54_int"/>
</dbReference>
<dbReference type="InterPro" id="IPR027417">
    <property type="entry name" value="P-loop_NTPase"/>
</dbReference>
<dbReference type="InterPro" id="IPR003593">
    <property type="entry name" value="AAA+_ATPase"/>
</dbReference>
<dbReference type="Pfam" id="PF13188">
    <property type="entry name" value="PAS_8"/>
    <property type="match status" value="1"/>
</dbReference>
<keyword evidence="3" id="KW-0805">Transcription regulation</keyword>
<organism evidence="7 8">
    <name type="scientific">Solemya pervernicosa gill symbiont</name>
    <dbReference type="NCBI Taxonomy" id="642797"/>
    <lineage>
        <taxon>Bacteria</taxon>
        <taxon>Pseudomonadati</taxon>
        <taxon>Pseudomonadota</taxon>
        <taxon>Gammaproteobacteria</taxon>
        <taxon>sulfur-oxidizing symbionts</taxon>
    </lineage>
</organism>
<dbReference type="SMART" id="SM00382">
    <property type="entry name" value="AAA"/>
    <property type="match status" value="1"/>
</dbReference>
<dbReference type="Gene3D" id="3.40.50.300">
    <property type="entry name" value="P-loop containing nucleotide triphosphate hydrolases"/>
    <property type="match status" value="1"/>
</dbReference>
<evidence type="ECO:0000313" key="8">
    <source>
        <dbReference type="Proteomes" id="UP000191110"/>
    </source>
</evidence>
<sequence length="446" mass="49738">MNVKDTLGALFESVVSYIDEGVIISDPMGHVIYQNPAAGQLLGLASNEPIEKLKEIGGINLQRALIKAAIDSGEADAAGRPSGNFVEFDQKIQAKEGGERHLKINSGMVFATGHEEKLRLTIIHDHTDYHRLQAVFNPGNNEMVTRDTQMLEILARIEQIAPTNASVLIQGESGTGKTELARRIHRLSKRHNQPFIELNCAAIPESLIESELFGHVKGAFTGANQDRPGRFQSANHGTLFLDEVSEIPIHLQAKLLKAIQEQEFEMVGADHPVKVDVRIMAASNRNLRDMVDDGTFRADLYYRLAVIPLSVPPLRDRPGDISLLLVSFCKKMEARGYPADMKCNPDAMRMMMDYPWPGNVRELENAVEHGIICSFDHEVTIESLPQDIRDYAGTPLLSEEDQEQANLRREIEVALKHANGSKAMAAKILDIDRTTLWRRMQRLGIK</sequence>
<dbReference type="Pfam" id="PF02954">
    <property type="entry name" value="HTH_8"/>
    <property type="match status" value="1"/>
</dbReference>
<comment type="caution">
    <text evidence="7">The sequence shown here is derived from an EMBL/GenBank/DDBJ whole genome shotgun (WGS) entry which is preliminary data.</text>
</comment>
<proteinExistence type="predicted"/>
<evidence type="ECO:0000256" key="3">
    <source>
        <dbReference type="ARBA" id="ARBA00023015"/>
    </source>
</evidence>
<dbReference type="Pfam" id="PF25601">
    <property type="entry name" value="AAA_lid_14"/>
    <property type="match status" value="1"/>
</dbReference>
<dbReference type="PROSITE" id="PS00688">
    <property type="entry name" value="SIGMA54_INTERACT_3"/>
    <property type="match status" value="1"/>
</dbReference>
<name>A0A1T2L0Z7_9GAMM</name>
<dbReference type="Pfam" id="PF00158">
    <property type="entry name" value="Sigma54_activat"/>
    <property type="match status" value="1"/>
</dbReference>
<dbReference type="Proteomes" id="UP000191110">
    <property type="component" value="Unassembled WGS sequence"/>
</dbReference>
<dbReference type="PROSITE" id="PS50045">
    <property type="entry name" value="SIGMA54_INTERACT_4"/>
    <property type="match status" value="1"/>
</dbReference>
<dbReference type="PANTHER" id="PTHR32071:SF57">
    <property type="entry name" value="C4-DICARBOXYLATE TRANSPORT TRANSCRIPTIONAL REGULATORY PROTEIN DCTD"/>
    <property type="match status" value="1"/>
</dbReference>
<keyword evidence="2" id="KW-0067">ATP-binding</keyword>
<dbReference type="OrthoDB" id="9804019at2"/>
<dbReference type="EMBL" id="MPRL01000074">
    <property type="protein sequence ID" value="OOZ38752.1"/>
    <property type="molecule type" value="Genomic_DNA"/>
</dbReference>
<dbReference type="SUPFAM" id="SSF46689">
    <property type="entry name" value="Homeodomain-like"/>
    <property type="match status" value="1"/>
</dbReference>
<evidence type="ECO:0000256" key="2">
    <source>
        <dbReference type="ARBA" id="ARBA00022840"/>
    </source>
</evidence>
<dbReference type="InterPro" id="IPR025662">
    <property type="entry name" value="Sigma_54_int_dom_ATP-bd_1"/>
</dbReference>
<dbReference type="InterPro" id="IPR002197">
    <property type="entry name" value="HTH_Fis"/>
</dbReference>
<dbReference type="InterPro" id="IPR009057">
    <property type="entry name" value="Homeodomain-like_sf"/>
</dbReference>
<reference evidence="7 8" key="1">
    <citation type="submission" date="2016-11" db="EMBL/GenBank/DDBJ databases">
        <title>Mixed transmission modes and dynamic genome evolution in an obligate animal-bacterial symbiosis.</title>
        <authorList>
            <person name="Russell S.L."/>
            <person name="Corbett-Detig R.B."/>
            <person name="Cavanaugh C.M."/>
        </authorList>
    </citation>
    <scope>NUCLEOTIDE SEQUENCE [LARGE SCALE GENOMIC DNA]</scope>
    <source>
        <strain evidence="7">Sveles-Q1</strain>
    </source>
</reference>
<dbReference type="Gene3D" id="3.30.450.20">
    <property type="entry name" value="PAS domain"/>
    <property type="match status" value="1"/>
</dbReference>
<dbReference type="GO" id="GO:0005524">
    <property type="term" value="F:ATP binding"/>
    <property type="evidence" value="ECO:0007669"/>
    <property type="project" value="UniProtKB-KW"/>
</dbReference>
<evidence type="ECO:0000259" key="5">
    <source>
        <dbReference type="PROSITE" id="PS50045"/>
    </source>
</evidence>
<dbReference type="PROSITE" id="PS00675">
    <property type="entry name" value="SIGMA54_INTERACT_1"/>
    <property type="match status" value="1"/>
</dbReference>
<accession>A0A1T2L0Z7</accession>
<dbReference type="SUPFAM" id="SSF52540">
    <property type="entry name" value="P-loop containing nucleoside triphosphate hydrolases"/>
    <property type="match status" value="1"/>
</dbReference>
<dbReference type="InterPro" id="IPR058031">
    <property type="entry name" value="AAA_lid_NorR"/>
</dbReference>
<evidence type="ECO:0008006" key="9">
    <source>
        <dbReference type="Google" id="ProtNLM"/>
    </source>
</evidence>
<evidence type="ECO:0000259" key="6">
    <source>
        <dbReference type="PROSITE" id="PS50112"/>
    </source>
</evidence>
<feature type="domain" description="PAS" evidence="6">
    <location>
        <begin position="7"/>
        <end position="52"/>
    </location>
</feature>
<protein>
    <recommendedName>
        <fullName evidence="9">Fis family transcriptional regulator</fullName>
    </recommendedName>
</protein>
<feature type="domain" description="Sigma-54 factor interaction" evidence="5">
    <location>
        <begin position="143"/>
        <end position="372"/>
    </location>
</feature>
<dbReference type="GO" id="GO:0006355">
    <property type="term" value="P:regulation of DNA-templated transcription"/>
    <property type="evidence" value="ECO:0007669"/>
    <property type="project" value="InterPro"/>
</dbReference>
<dbReference type="RefSeq" id="WP_078484756.1">
    <property type="nucleotide sequence ID" value="NZ_MPRL01000074.1"/>
</dbReference>
<dbReference type="InterPro" id="IPR035965">
    <property type="entry name" value="PAS-like_dom_sf"/>
</dbReference>
<dbReference type="InterPro" id="IPR025944">
    <property type="entry name" value="Sigma_54_int_dom_CS"/>
</dbReference>
<evidence type="ECO:0000313" key="7">
    <source>
        <dbReference type="EMBL" id="OOZ38752.1"/>
    </source>
</evidence>
<dbReference type="SUPFAM" id="SSF55785">
    <property type="entry name" value="PYP-like sensor domain (PAS domain)"/>
    <property type="match status" value="1"/>
</dbReference>
<keyword evidence="4" id="KW-0804">Transcription</keyword>
<dbReference type="PRINTS" id="PR01590">
    <property type="entry name" value="HTHFIS"/>
</dbReference>
<dbReference type="AlphaFoldDB" id="A0A1T2L0Z7"/>
<keyword evidence="8" id="KW-1185">Reference proteome</keyword>
<dbReference type="Gene3D" id="1.10.8.60">
    <property type="match status" value="1"/>
</dbReference>